<dbReference type="Gene3D" id="6.10.340.10">
    <property type="match status" value="1"/>
</dbReference>
<organism evidence="4 5">
    <name type="scientific">Flavimaribacter sediminis</name>
    <dbReference type="NCBI Taxonomy" id="2865987"/>
    <lineage>
        <taxon>Bacteria</taxon>
        <taxon>Pseudomonadati</taxon>
        <taxon>Pseudomonadota</taxon>
        <taxon>Alphaproteobacteria</taxon>
        <taxon>Hyphomicrobiales</taxon>
        <taxon>Rhizobiaceae</taxon>
        <taxon>Flavimaribacter</taxon>
    </lineage>
</organism>
<keyword evidence="2" id="KW-1133">Transmembrane helix</keyword>
<dbReference type="SUPFAM" id="SSF55073">
    <property type="entry name" value="Nucleotide cyclase"/>
    <property type="match status" value="1"/>
</dbReference>
<evidence type="ECO:0000313" key="5">
    <source>
        <dbReference type="Proteomes" id="UP001196509"/>
    </source>
</evidence>
<dbReference type="CDD" id="cd07302">
    <property type="entry name" value="CHD"/>
    <property type="match status" value="1"/>
</dbReference>
<comment type="caution">
    <text evidence="4">The sequence shown here is derived from an EMBL/GenBank/DDBJ whole genome shotgun (WGS) entry which is preliminary data.</text>
</comment>
<keyword evidence="5" id="KW-1185">Reference proteome</keyword>
<dbReference type="Pfam" id="PF00211">
    <property type="entry name" value="Guanylate_cyc"/>
    <property type="match status" value="1"/>
</dbReference>
<feature type="transmembrane region" description="Helical" evidence="2">
    <location>
        <begin position="336"/>
        <end position="357"/>
    </location>
</feature>
<dbReference type="GO" id="GO:0035556">
    <property type="term" value="P:intracellular signal transduction"/>
    <property type="evidence" value="ECO:0007669"/>
    <property type="project" value="InterPro"/>
</dbReference>
<dbReference type="Proteomes" id="UP001196509">
    <property type="component" value="Unassembled WGS sequence"/>
</dbReference>
<reference evidence="4" key="1">
    <citation type="submission" date="2021-08" db="EMBL/GenBank/DDBJ databases">
        <title>Hoeflea bacterium WL0058 sp. nov., isolated from the sediment.</title>
        <authorList>
            <person name="Wang L."/>
            <person name="Zhang D."/>
        </authorList>
    </citation>
    <scope>NUCLEOTIDE SEQUENCE</scope>
    <source>
        <strain evidence="4">WL0058</strain>
    </source>
</reference>
<dbReference type="EMBL" id="JAICBX010000001">
    <property type="protein sequence ID" value="MBW8635622.1"/>
    <property type="molecule type" value="Genomic_DNA"/>
</dbReference>
<name>A0AAE2ZJ10_9HYPH</name>
<dbReference type="CDD" id="cd18773">
    <property type="entry name" value="PDC1_HK_sensor"/>
    <property type="match status" value="1"/>
</dbReference>
<dbReference type="GO" id="GO:0009190">
    <property type="term" value="P:cyclic nucleotide biosynthetic process"/>
    <property type="evidence" value="ECO:0007669"/>
    <property type="project" value="InterPro"/>
</dbReference>
<dbReference type="GO" id="GO:0004016">
    <property type="term" value="F:adenylate cyclase activity"/>
    <property type="evidence" value="ECO:0007669"/>
    <property type="project" value="UniProtKB-ARBA"/>
</dbReference>
<dbReference type="AlphaFoldDB" id="A0AAE2ZJ10"/>
<dbReference type="Gene3D" id="3.30.70.1230">
    <property type="entry name" value="Nucleotide cyclase"/>
    <property type="match status" value="1"/>
</dbReference>
<protein>
    <submittedName>
        <fullName evidence="4">Adenylate/guanylate cyclase domain-containing protein</fullName>
    </submittedName>
</protein>
<keyword evidence="2" id="KW-0472">Membrane</keyword>
<feature type="region of interest" description="Disordered" evidence="1">
    <location>
        <begin position="1"/>
        <end position="24"/>
    </location>
</feature>
<keyword evidence="2" id="KW-0812">Transmembrane</keyword>
<accession>A0AAE2ZJ10</accession>
<dbReference type="PANTHER" id="PTHR43081">
    <property type="entry name" value="ADENYLATE CYCLASE, TERMINAL-DIFFERENTIATION SPECIFIC-RELATED"/>
    <property type="match status" value="1"/>
</dbReference>
<evidence type="ECO:0000313" key="4">
    <source>
        <dbReference type="EMBL" id="MBW8635622.1"/>
    </source>
</evidence>
<dbReference type="PANTHER" id="PTHR43081:SF1">
    <property type="entry name" value="ADENYLATE CYCLASE, TERMINAL-DIFFERENTIATION SPECIFIC"/>
    <property type="match status" value="1"/>
</dbReference>
<feature type="domain" description="Guanylate cyclase" evidence="3">
    <location>
        <begin position="440"/>
        <end position="572"/>
    </location>
</feature>
<dbReference type="InterPro" id="IPR050697">
    <property type="entry name" value="Adenylyl/Guanylyl_Cyclase_3/4"/>
</dbReference>
<evidence type="ECO:0000259" key="3">
    <source>
        <dbReference type="PROSITE" id="PS50125"/>
    </source>
</evidence>
<evidence type="ECO:0000256" key="1">
    <source>
        <dbReference type="SAM" id="MobiDB-lite"/>
    </source>
</evidence>
<feature type="transmembrane region" description="Helical" evidence="2">
    <location>
        <begin position="32"/>
        <end position="60"/>
    </location>
</feature>
<evidence type="ECO:0000256" key="2">
    <source>
        <dbReference type="SAM" id="Phobius"/>
    </source>
</evidence>
<sequence>MSDREGNASTNPDPGVKPGKAARQKDQWDGRLSITVTLATAISVLVLISVGSVLFVGVWLAQRNTIDLLSANANQNIAYAVNRVRDHLRPAEYQAEFIANQIVRGDVDPHDVNTFGTLLTGALAATPQIKAISYMDADFQSIQAQRLPDASVRIRTGDVSDDQQIREGWDKFTHKPQWSPPTYREGPDSTFINMAYPVHRNGKLVGVVAAAVSIPELSSFVQSTDKGDPTQRFILYGRDHVLAHPDLLGPYPGRTVDNPLPSVENFSDNILGSIWSEVDRYELDLALAEGNQGHALDIGGEQYVYVYQTLEGYGDEPLLVGAYINTSDMGDEIRRLIISGYVGVGALLVALIAAVLLGRRIARPIVNFSDAAGRIRDLEINQISDLPGSIFREIDNQSKAFNAMLHALRWFELYVPRKIVERLIKRGEAGATATTEQEITVLFTDIAGFSTASQDMTAPEVATLVNRHFEILGACIDAEEGTIDKYMGDSVMAFWGAPDPQPDSARRACRAALAMKKAVKKENEERRRRNETPVRIRIGIHTGNATVGNIGAPGRINYTIIGDTVNIGQRLEQLGKVVYPPDTEVAILISGSTAAALGPEFETVAAGAHTLKGRTGDFEVFRLI</sequence>
<dbReference type="InterPro" id="IPR001054">
    <property type="entry name" value="A/G_cyclase"/>
</dbReference>
<proteinExistence type="predicted"/>
<dbReference type="RefSeq" id="WP_220226352.1">
    <property type="nucleotide sequence ID" value="NZ_JAICBX010000001.1"/>
</dbReference>
<dbReference type="SMART" id="SM00044">
    <property type="entry name" value="CYCc"/>
    <property type="match status" value="1"/>
</dbReference>
<dbReference type="Gene3D" id="3.30.450.20">
    <property type="entry name" value="PAS domain"/>
    <property type="match status" value="1"/>
</dbReference>
<dbReference type="PROSITE" id="PS50125">
    <property type="entry name" value="GUANYLATE_CYCLASE_2"/>
    <property type="match status" value="1"/>
</dbReference>
<gene>
    <name evidence="4" type="ORF">K1W69_00365</name>
</gene>
<dbReference type="InterPro" id="IPR029787">
    <property type="entry name" value="Nucleotide_cyclase"/>
</dbReference>